<dbReference type="OrthoDB" id="10409624at2759"/>
<gene>
    <name evidence="2" type="ORF">BJG266_LOCUS43821</name>
    <name evidence="3" type="ORF">QVE165_LOCUS60755</name>
</gene>
<keyword evidence="1" id="KW-0812">Transmembrane</keyword>
<keyword evidence="1" id="KW-1133">Transmembrane helix</keyword>
<keyword evidence="1" id="KW-0472">Membrane</keyword>
<proteinExistence type="predicted"/>
<reference evidence="2" key="1">
    <citation type="submission" date="2021-02" db="EMBL/GenBank/DDBJ databases">
        <authorList>
            <person name="Nowell W R."/>
        </authorList>
    </citation>
    <scope>NUCLEOTIDE SEQUENCE</scope>
</reference>
<dbReference type="AlphaFoldDB" id="A0A815U746"/>
<comment type="caution">
    <text evidence="2">The sequence shown here is derived from an EMBL/GenBank/DDBJ whole genome shotgun (WGS) entry which is preliminary data.</text>
</comment>
<evidence type="ECO:0000313" key="2">
    <source>
        <dbReference type="EMBL" id="CAF1512834.1"/>
    </source>
</evidence>
<name>A0A815U746_9BILA</name>
<evidence type="ECO:0000313" key="3">
    <source>
        <dbReference type="EMBL" id="CAF1647781.1"/>
    </source>
</evidence>
<evidence type="ECO:0000313" key="5">
    <source>
        <dbReference type="Proteomes" id="UP000663877"/>
    </source>
</evidence>
<keyword evidence="4" id="KW-1185">Reference proteome</keyword>
<accession>A0A815U746</accession>
<protein>
    <submittedName>
        <fullName evidence="2">Uncharacterized protein</fullName>
    </submittedName>
</protein>
<evidence type="ECO:0000256" key="1">
    <source>
        <dbReference type="SAM" id="Phobius"/>
    </source>
</evidence>
<organism evidence="2 5">
    <name type="scientific">Adineta steineri</name>
    <dbReference type="NCBI Taxonomy" id="433720"/>
    <lineage>
        <taxon>Eukaryota</taxon>
        <taxon>Metazoa</taxon>
        <taxon>Spiralia</taxon>
        <taxon>Gnathifera</taxon>
        <taxon>Rotifera</taxon>
        <taxon>Eurotatoria</taxon>
        <taxon>Bdelloidea</taxon>
        <taxon>Adinetida</taxon>
        <taxon>Adinetidae</taxon>
        <taxon>Adineta</taxon>
    </lineage>
</organism>
<dbReference type="EMBL" id="CAJNOM010003634">
    <property type="protein sequence ID" value="CAF1647781.1"/>
    <property type="molecule type" value="Genomic_DNA"/>
</dbReference>
<dbReference type="EMBL" id="CAJNOI010003287">
    <property type="protein sequence ID" value="CAF1512834.1"/>
    <property type="molecule type" value="Genomic_DNA"/>
</dbReference>
<sequence length="352" mass="40154">MNIKVLIRWLYEKILTYNLFIPEDNEEVNHTPVTIQHQRYATRLYILLLILSVYVIFFTVFVDPQTETVTISDITPSLFDQLRHDHGETLSCPCSTTIISYENFVLNTLSTDPICSSIFVSKQWIQSLYIPFASSFLVMDFRTTAYSQFELLAAFCSFSQEFVSQVLTDIDQQQLLTIELLVEDEVRSQVIENIKLIRASTYVQISSSLNFMQIITQSSSLISALNTNAHLSITEEDNETFYLAISPTIYYRKNMPLFVFDTDIYSCNLVNSLVPSGFYSIPYGFGDLFDDYWPDIPFSQTSPNISGVVDGFLSGCTPFDGLLASTLDCLYSDQCLEQLVDYFPNLNEVCIS</sequence>
<evidence type="ECO:0000313" key="4">
    <source>
        <dbReference type="Proteomes" id="UP000663832"/>
    </source>
</evidence>
<dbReference type="Proteomes" id="UP000663877">
    <property type="component" value="Unassembled WGS sequence"/>
</dbReference>
<feature type="transmembrane region" description="Helical" evidence="1">
    <location>
        <begin position="44"/>
        <end position="62"/>
    </location>
</feature>
<dbReference type="Proteomes" id="UP000663832">
    <property type="component" value="Unassembled WGS sequence"/>
</dbReference>